<keyword evidence="6 7" id="KW-0472">Membrane</keyword>
<evidence type="ECO:0000256" key="6">
    <source>
        <dbReference type="ARBA" id="ARBA00023136"/>
    </source>
</evidence>
<evidence type="ECO:0000313" key="9">
    <source>
        <dbReference type="Proteomes" id="UP001500467"/>
    </source>
</evidence>
<sequence>MPDATVSENVSKGEFHVNVALSEGFFGNIAWGIGAIALYAIVGLLLMFIGFYAIDFTTPGKLSELVRRGLPNAVIVTSSGLLSMAFIVVVAIWASTGDLAEGLIMSLVFGFVGIVVQVAAVRVLEFATRIDVRSTIESDRFAPASLVVAAAHLALGLVVAVAIS</sequence>
<dbReference type="Pfam" id="PF03994">
    <property type="entry name" value="DUF350"/>
    <property type="match status" value="1"/>
</dbReference>
<evidence type="ECO:0000256" key="1">
    <source>
        <dbReference type="ARBA" id="ARBA00004651"/>
    </source>
</evidence>
<dbReference type="Proteomes" id="UP001500467">
    <property type="component" value="Unassembled WGS sequence"/>
</dbReference>
<evidence type="ECO:0000256" key="3">
    <source>
        <dbReference type="ARBA" id="ARBA00022475"/>
    </source>
</evidence>
<evidence type="ECO:0000256" key="5">
    <source>
        <dbReference type="ARBA" id="ARBA00022989"/>
    </source>
</evidence>
<evidence type="ECO:0000256" key="4">
    <source>
        <dbReference type="ARBA" id="ARBA00022692"/>
    </source>
</evidence>
<dbReference type="EMBL" id="BAAALM010000015">
    <property type="protein sequence ID" value="GAA1213656.1"/>
    <property type="molecule type" value="Genomic_DNA"/>
</dbReference>
<name>A0ABN1VJ24_9PSEU</name>
<evidence type="ECO:0000256" key="2">
    <source>
        <dbReference type="ARBA" id="ARBA00005779"/>
    </source>
</evidence>
<dbReference type="InterPro" id="IPR007140">
    <property type="entry name" value="DUF350"/>
</dbReference>
<feature type="transmembrane region" description="Helical" evidence="7">
    <location>
        <begin position="29"/>
        <end position="54"/>
    </location>
</feature>
<keyword evidence="3" id="KW-1003">Cell membrane</keyword>
<keyword evidence="5 7" id="KW-1133">Transmembrane helix</keyword>
<accession>A0ABN1VJ24</accession>
<proteinExistence type="inferred from homology"/>
<keyword evidence="4 7" id="KW-0812">Transmembrane</keyword>
<evidence type="ECO:0000313" key="8">
    <source>
        <dbReference type="EMBL" id="GAA1213656.1"/>
    </source>
</evidence>
<comment type="caution">
    <text evidence="8">The sequence shown here is derived from an EMBL/GenBank/DDBJ whole genome shotgun (WGS) entry which is preliminary data.</text>
</comment>
<feature type="transmembrane region" description="Helical" evidence="7">
    <location>
        <begin position="141"/>
        <end position="163"/>
    </location>
</feature>
<keyword evidence="9" id="KW-1185">Reference proteome</keyword>
<evidence type="ECO:0000256" key="7">
    <source>
        <dbReference type="SAM" id="Phobius"/>
    </source>
</evidence>
<gene>
    <name evidence="8" type="ORF">GCM10009675_39310</name>
</gene>
<reference evidence="8 9" key="1">
    <citation type="journal article" date="2019" name="Int. J. Syst. Evol. Microbiol.">
        <title>The Global Catalogue of Microorganisms (GCM) 10K type strain sequencing project: providing services to taxonomists for standard genome sequencing and annotation.</title>
        <authorList>
            <consortium name="The Broad Institute Genomics Platform"/>
            <consortium name="The Broad Institute Genome Sequencing Center for Infectious Disease"/>
            <person name="Wu L."/>
            <person name="Ma J."/>
        </authorList>
    </citation>
    <scope>NUCLEOTIDE SEQUENCE [LARGE SCALE GENOMIC DNA]</scope>
    <source>
        <strain evidence="8 9">JCM 13022</strain>
    </source>
</reference>
<feature type="transmembrane region" description="Helical" evidence="7">
    <location>
        <begin position="74"/>
        <end position="96"/>
    </location>
</feature>
<comment type="similarity">
    <text evidence="2">Belongs to the UPF0719 family.</text>
</comment>
<feature type="transmembrane region" description="Helical" evidence="7">
    <location>
        <begin position="102"/>
        <end position="121"/>
    </location>
</feature>
<comment type="subcellular location">
    <subcellularLocation>
        <location evidence="1">Cell membrane</location>
        <topology evidence="1">Multi-pass membrane protein</topology>
    </subcellularLocation>
</comment>
<organism evidence="8 9">
    <name type="scientific">Prauserella alba</name>
    <dbReference type="NCBI Taxonomy" id="176898"/>
    <lineage>
        <taxon>Bacteria</taxon>
        <taxon>Bacillati</taxon>
        <taxon>Actinomycetota</taxon>
        <taxon>Actinomycetes</taxon>
        <taxon>Pseudonocardiales</taxon>
        <taxon>Pseudonocardiaceae</taxon>
        <taxon>Prauserella</taxon>
    </lineage>
</organism>
<protein>
    <submittedName>
        <fullName evidence="8">DUF350 domain-containing protein</fullName>
    </submittedName>
</protein>